<dbReference type="Proteomes" id="UP000031643">
    <property type="component" value="Chromosome"/>
</dbReference>
<keyword evidence="9" id="KW-1185">Reference proteome</keyword>
<dbReference type="PROSITE" id="PS50949">
    <property type="entry name" value="HTH_GNTR"/>
    <property type="match status" value="1"/>
</dbReference>
<dbReference type="SUPFAM" id="SSF53383">
    <property type="entry name" value="PLP-dependent transferases"/>
    <property type="match status" value="1"/>
</dbReference>
<keyword evidence="3" id="KW-0805">Transcription regulation</keyword>
<dbReference type="STRING" id="1384459.GL4_1129"/>
<feature type="domain" description="HTH gntR-type" evidence="7">
    <location>
        <begin position="44"/>
        <end position="112"/>
    </location>
</feature>
<evidence type="ECO:0000256" key="1">
    <source>
        <dbReference type="ARBA" id="ARBA00005384"/>
    </source>
</evidence>
<dbReference type="InterPro" id="IPR015424">
    <property type="entry name" value="PyrdxlP-dep_Trfase"/>
</dbReference>
<dbReference type="GO" id="GO:0003700">
    <property type="term" value="F:DNA-binding transcription factor activity"/>
    <property type="evidence" value="ECO:0007669"/>
    <property type="project" value="InterPro"/>
</dbReference>
<comment type="similarity">
    <text evidence="1">In the C-terminal section; belongs to the class-I pyridoxal-phosphate-dependent aminotransferase family.</text>
</comment>
<dbReference type="CDD" id="cd07377">
    <property type="entry name" value="WHTH_GntR"/>
    <property type="match status" value="1"/>
</dbReference>
<dbReference type="PANTHER" id="PTHR46577:SF1">
    <property type="entry name" value="HTH-TYPE TRANSCRIPTIONAL REGULATORY PROTEIN GABR"/>
    <property type="match status" value="1"/>
</dbReference>
<evidence type="ECO:0000256" key="5">
    <source>
        <dbReference type="ARBA" id="ARBA00023163"/>
    </source>
</evidence>
<feature type="compositionally biased region" description="Polar residues" evidence="6">
    <location>
        <begin position="125"/>
        <end position="141"/>
    </location>
</feature>
<keyword evidence="8" id="KW-0808">Transferase</keyword>
<organism evidence="8 9">
    <name type="scientific">Methyloceanibacter caenitepidi</name>
    <dbReference type="NCBI Taxonomy" id="1384459"/>
    <lineage>
        <taxon>Bacteria</taxon>
        <taxon>Pseudomonadati</taxon>
        <taxon>Pseudomonadota</taxon>
        <taxon>Alphaproteobacteria</taxon>
        <taxon>Hyphomicrobiales</taxon>
        <taxon>Hyphomicrobiaceae</taxon>
        <taxon>Methyloceanibacter</taxon>
    </lineage>
</organism>
<dbReference type="EMBL" id="AP014648">
    <property type="protein sequence ID" value="BAQ16587.1"/>
    <property type="molecule type" value="Genomic_DNA"/>
</dbReference>
<dbReference type="GO" id="GO:0030170">
    <property type="term" value="F:pyridoxal phosphate binding"/>
    <property type="evidence" value="ECO:0007669"/>
    <property type="project" value="InterPro"/>
</dbReference>
<accession>A0A0A8K237</accession>
<evidence type="ECO:0000256" key="4">
    <source>
        <dbReference type="ARBA" id="ARBA00023125"/>
    </source>
</evidence>
<name>A0A0A8K237_9HYPH</name>
<protein>
    <submittedName>
        <fullName evidence="8">Transcriptional regulator, GntR family domain</fullName>
        <ecNumber evidence="8">2.6.1.1</ecNumber>
    </submittedName>
</protein>
<dbReference type="PANTHER" id="PTHR46577">
    <property type="entry name" value="HTH-TYPE TRANSCRIPTIONAL REGULATORY PROTEIN GABR"/>
    <property type="match status" value="1"/>
</dbReference>
<dbReference type="HOGENOM" id="CLU_017584_0_0_5"/>
<dbReference type="SMART" id="SM00345">
    <property type="entry name" value="HTH_GNTR"/>
    <property type="match status" value="1"/>
</dbReference>
<evidence type="ECO:0000256" key="3">
    <source>
        <dbReference type="ARBA" id="ARBA00023015"/>
    </source>
</evidence>
<evidence type="ECO:0000256" key="6">
    <source>
        <dbReference type="SAM" id="MobiDB-lite"/>
    </source>
</evidence>
<feature type="region of interest" description="Disordered" evidence="6">
    <location>
        <begin position="125"/>
        <end position="145"/>
    </location>
</feature>
<evidence type="ECO:0000313" key="8">
    <source>
        <dbReference type="EMBL" id="BAQ16587.1"/>
    </source>
</evidence>
<reference evidence="8 9" key="1">
    <citation type="submission" date="2014-09" db="EMBL/GenBank/DDBJ databases">
        <title>Genome sequencing of Methyloceanibacter caenitepidi Gela4.</title>
        <authorList>
            <person name="Takeuchi M."/>
            <person name="Susumu S."/>
            <person name="Kamagata Y."/>
            <person name="Oshima K."/>
            <person name="Hattori M."/>
            <person name="Iwasaki W."/>
        </authorList>
    </citation>
    <scope>NUCLEOTIDE SEQUENCE [LARGE SCALE GENOMIC DNA]</scope>
    <source>
        <strain evidence="8 9">Gela4</strain>
    </source>
</reference>
<dbReference type="Pfam" id="PF00392">
    <property type="entry name" value="GntR"/>
    <property type="match status" value="1"/>
</dbReference>
<proteinExistence type="inferred from homology"/>
<dbReference type="InterPro" id="IPR004839">
    <property type="entry name" value="Aminotransferase_I/II_large"/>
</dbReference>
<keyword evidence="2" id="KW-0663">Pyridoxal phosphate</keyword>
<dbReference type="InterPro" id="IPR051446">
    <property type="entry name" value="HTH_trans_reg/aminotransferase"/>
</dbReference>
<dbReference type="GO" id="GO:0003677">
    <property type="term" value="F:DNA binding"/>
    <property type="evidence" value="ECO:0007669"/>
    <property type="project" value="UniProtKB-KW"/>
</dbReference>
<gene>
    <name evidence="8" type="ORF">GL4_1129</name>
</gene>
<dbReference type="InterPro" id="IPR000524">
    <property type="entry name" value="Tscrpt_reg_HTH_GntR"/>
</dbReference>
<keyword evidence="8" id="KW-0032">Aminotransferase</keyword>
<dbReference type="GO" id="GO:0004069">
    <property type="term" value="F:L-aspartate:2-oxoglutarate aminotransferase activity"/>
    <property type="evidence" value="ECO:0007669"/>
    <property type="project" value="UniProtKB-EC"/>
</dbReference>
<dbReference type="Gene3D" id="1.10.10.10">
    <property type="entry name" value="Winged helix-like DNA-binding domain superfamily/Winged helix DNA-binding domain"/>
    <property type="match status" value="1"/>
</dbReference>
<dbReference type="InterPro" id="IPR036388">
    <property type="entry name" value="WH-like_DNA-bd_sf"/>
</dbReference>
<sequence length="510" mass="56068">MDFACHKRCLSRQLVRRRSVRWKGRHQVGKGATLAIEVKQEGREPIFLALSRAIIAEIERGRLKPGDPLPGTRALSKSLLLNRNTVDAAYHELTMQGWLVTEPSRGTFVAHDLPDFGRERSLADTTATGHPNATKQYSRGLSLSDGLPDPRIAPTTALGRAFRRTLKSPVFLDGAYGDPRGNEALRTSLAHYLTNERGLTLHYDDVLIARGSQMALYLAAAAVAEPGSKIAVESPGYPLAWAAIRAAGASVVAVPVDDGGINVDRLEQLAAREPSLKAVYVTPHHQYPTTTTLGAARRLRLLQLARRYRLTIIEDDYDHEYRFDGHPVLPLAAHAERDASVVYVGSLSKILAPGIRIGYAVAPPGILKGMSDRREAIDRQGDVFLELALSELISDGTLRRHARKARRVYHARRDYLYGLLKRHFSKCAEFVLPAGGLAIWLRLNPGFHAETWARNAADLGLSVLPGAHFTLKPAEAPEAFRLGFATLSEDEISEAIKLLVKANPGRSKRV</sequence>
<dbReference type="SUPFAM" id="SSF46785">
    <property type="entry name" value="Winged helix' DNA-binding domain"/>
    <property type="match status" value="1"/>
</dbReference>
<dbReference type="EC" id="2.6.1.1" evidence="8"/>
<dbReference type="InterPro" id="IPR036390">
    <property type="entry name" value="WH_DNA-bd_sf"/>
</dbReference>
<keyword evidence="5" id="KW-0804">Transcription</keyword>
<keyword evidence="4" id="KW-0238">DNA-binding</keyword>
<evidence type="ECO:0000259" key="7">
    <source>
        <dbReference type="PROSITE" id="PS50949"/>
    </source>
</evidence>
<dbReference type="Pfam" id="PF00155">
    <property type="entry name" value="Aminotran_1_2"/>
    <property type="match status" value="1"/>
</dbReference>
<dbReference type="AlphaFoldDB" id="A0A0A8K237"/>
<dbReference type="CDD" id="cd00609">
    <property type="entry name" value="AAT_like"/>
    <property type="match status" value="1"/>
</dbReference>
<evidence type="ECO:0000256" key="2">
    <source>
        <dbReference type="ARBA" id="ARBA00022898"/>
    </source>
</evidence>
<dbReference type="InterPro" id="IPR015421">
    <property type="entry name" value="PyrdxlP-dep_Trfase_major"/>
</dbReference>
<evidence type="ECO:0000313" key="9">
    <source>
        <dbReference type="Proteomes" id="UP000031643"/>
    </source>
</evidence>
<dbReference type="KEGG" id="mcg:GL4_1129"/>
<dbReference type="Gene3D" id="3.40.640.10">
    <property type="entry name" value="Type I PLP-dependent aspartate aminotransferase-like (Major domain)"/>
    <property type="match status" value="1"/>
</dbReference>